<proteinExistence type="predicted"/>
<dbReference type="Proteomes" id="UP000003240">
    <property type="component" value="Unassembled WGS sequence"/>
</dbReference>
<keyword evidence="2" id="KW-1185">Reference proteome</keyword>
<accession>F7NK79</accession>
<evidence type="ECO:0008006" key="3">
    <source>
        <dbReference type="Google" id="ProtNLM"/>
    </source>
</evidence>
<name>F7NK79_9FIRM</name>
<evidence type="ECO:0000313" key="2">
    <source>
        <dbReference type="Proteomes" id="UP000003240"/>
    </source>
</evidence>
<dbReference type="eggNOG" id="ENOG502ZWGN">
    <property type="taxonomic scope" value="Bacteria"/>
</dbReference>
<comment type="caution">
    <text evidence="1">The sequence shown here is derived from an EMBL/GenBank/DDBJ whole genome shotgun (WGS) entry which is preliminary data.</text>
</comment>
<protein>
    <recommendedName>
        <fullName evidence="3">DOD-type homing endonuclease domain-containing protein</fullName>
    </recommendedName>
</protein>
<sequence>MTEDWIIGFVWGIGTISDARLYIRYHDRELLQTIAETINTRSRPFSPTVGKIGLRIRLDHPFCQKLLQLGWTGRMDKSRLYPTGEIDHIEFIRGYCYTKSVVDTWKRKTRKGDVIRSPRLRIYGSQDIVYHIDQYFAKNIGTTPKKPALHTTKQGDCWVIYYLSIKEIPVLVSILELSQKSIQKQ</sequence>
<organism evidence="1 2">
    <name type="scientific">Acetonema longum DSM 6540</name>
    <dbReference type="NCBI Taxonomy" id="1009370"/>
    <lineage>
        <taxon>Bacteria</taxon>
        <taxon>Bacillati</taxon>
        <taxon>Bacillota</taxon>
        <taxon>Negativicutes</taxon>
        <taxon>Acetonemataceae</taxon>
        <taxon>Acetonema</taxon>
    </lineage>
</organism>
<gene>
    <name evidence="1" type="ORF">ALO_12461</name>
</gene>
<dbReference type="EMBL" id="AFGF01000107">
    <property type="protein sequence ID" value="EGO63520.1"/>
    <property type="molecule type" value="Genomic_DNA"/>
</dbReference>
<reference evidence="1 2" key="1">
    <citation type="journal article" date="2011" name="EMBO J.">
        <title>Structural diversity of bacterial flagellar motors.</title>
        <authorList>
            <person name="Chen S."/>
            <person name="Beeby M."/>
            <person name="Murphy G.E."/>
            <person name="Leadbetter J.R."/>
            <person name="Hendrixson D.R."/>
            <person name="Briegel A."/>
            <person name="Li Z."/>
            <person name="Shi J."/>
            <person name="Tocheva E.I."/>
            <person name="Muller A."/>
            <person name="Dobro M.J."/>
            <person name="Jensen G.J."/>
        </authorList>
    </citation>
    <scope>NUCLEOTIDE SEQUENCE [LARGE SCALE GENOMIC DNA]</scope>
    <source>
        <strain evidence="1 2">DSM 6540</strain>
    </source>
</reference>
<evidence type="ECO:0000313" key="1">
    <source>
        <dbReference type="EMBL" id="EGO63520.1"/>
    </source>
</evidence>
<dbReference type="AlphaFoldDB" id="F7NK79"/>
<dbReference type="STRING" id="1009370.ALO_12461"/>